<dbReference type="EMBL" id="BTSY01000005">
    <property type="protein sequence ID" value="GMT27840.1"/>
    <property type="molecule type" value="Genomic_DNA"/>
</dbReference>
<protein>
    <submittedName>
        <fullName evidence="1">Uncharacterized protein</fullName>
    </submittedName>
</protein>
<gene>
    <name evidence="1" type="ORF">PFISCL1PPCAC_19137</name>
</gene>
<sequence>FPPSTMSTVEVTKNTLQCQLTKLANEISEVDRPRILVVDNVSPVSRGLCSVLRTMYGETNVTLTYPNYSRRPDDANCIFMDTYNHKSIENIFSDGKFNFVVQLKKCREDVHEESVPASFGFETGCSENLMEACRLHGAQLLIHHIPNEQINGVDTPSMILWDLCKGWESWRCRIYKKKYGCKFVNLSIGELLKELAPPSKTNEAADIMNRLMEECKSE</sequence>
<dbReference type="Proteomes" id="UP001432322">
    <property type="component" value="Unassembled WGS sequence"/>
</dbReference>
<evidence type="ECO:0000313" key="1">
    <source>
        <dbReference type="EMBL" id="GMT27840.1"/>
    </source>
</evidence>
<proteinExistence type="predicted"/>
<accession>A0AAV5WBN9</accession>
<feature type="non-terminal residue" evidence="1">
    <location>
        <position position="218"/>
    </location>
</feature>
<comment type="caution">
    <text evidence="1">The sequence shown here is derived from an EMBL/GenBank/DDBJ whole genome shotgun (WGS) entry which is preliminary data.</text>
</comment>
<feature type="non-terminal residue" evidence="1">
    <location>
        <position position="1"/>
    </location>
</feature>
<organism evidence="1 2">
    <name type="scientific">Pristionchus fissidentatus</name>
    <dbReference type="NCBI Taxonomy" id="1538716"/>
    <lineage>
        <taxon>Eukaryota</taxon>
        <taxon>Metazoa</taxon>
        <taxon>Ecdysozoa</taxon>
        <taxon>Nematoda</taxon>
        <taxon>Chromadorea</taxon>
        <taxon>Rhabditida</taxon>
        <taxon>Rhabditina</taxon>
        <taxon>Diplogasteromorpha</taxon>
        <taxon>Diplogasteroidea</taxon>
        <taxon>Neodiplogasteridae</taxon>
        <taxon>Pristionchus</taxon>
    </lineage>
</organism>
<dbReference type="AlphaFoldDB" id="A0AAV5WBN9"/>
<reference evidence="1" key="1">
    <citation type="submission" date="2023-10" db="EMBL/GenBank/DDBJ databases">
        <title>Genome assembly of Pristionchus species.</title>
        <authorList>
            <person name="Yoshida K."/>
            <person name="Sommer R.J."/>
        </authorList>
    </citation>
    <scope>NUCLEOTIDE SEQUENCE</scope>
    <source>
        <strain evidence="1">RS5133</strain>
    </source>
</reference>
<evidence type="ECO:0000313" key="2">
    <source>
        <dbReference type="Proteomes" id="UP001432322"/>
    </source>
</evidence>
<keyword evidence="2" id="KW-1185">Reference proteome</keyword>
<name>A0AAV5WBN9_9BILA</name>